<reference evidence="2" key="1">
    <citation type="submission" date="2017-05" db="EMBL/GenBank/DDBJ databases">
        <title>Dechlorination kinetics govern the competition between two new strains of the genus Sulfurospirillum.</title>
        <authorList>
            <person name="Buttet G.F."/>
            <person name="Murray A.M."/>
            <person name="Goris T."/>
            <person name="Burion M."/>
            <person name="Lin B."/>
            <person name="Rolle M."/>
            <person name="Maillard J."/>
        </authorList>
    </citation>
    <scope>NUCLEOTIDE SEQUENCE [LARGE SCALE GENOMIC DNA]</scope>
    <source>
        <strain evidence="2">SL2-1</strain>
    </source>
</reference>
<name>A0A1Y0HLD2_9BACT</name>
<dbReference type="Proteomes" id="UP000196005">
    <property type="component" value="Chromosome"/>
</dbReference>
<dbReference type="InterPro" id="IPR008995">
    <property type="entry name" value="Mo/tungstate-bd_C_term_dom"/>
</dbReference>
<protein>
    <recommendedName>
        <fullName evidence="3">Mop domain-containing protein</fullName>
    </recommendedName>
</protein>
<evidence type="ECO:0000313" key="2">
    <source>
        <dbReference type="Proteomes" id="UP000196005"/>
    </source>
</evidence>
<organism evidence="1 2">
    <name type="scientific">Sulfurospirillum diekertiae</name>
    <dbReference type="NCBI Taxonomy" id="1854492"/>
    <lineage>
        <taxon>Bacteria</taxon>
        <taxon>Pseudomonadati</taxon>
        <taxon>Campylobacterota</taxon>
        <taxon>Epsilonproteobacteria</taxon>
        <taxon>Campylobacterales</taxon>
        <taxon>Sulfurospirillaceae</taxon>
        <taxon>Sulfurospirillum</taxon>
    </lineage>
</organism>
<dbReference type="EMBL" id="CP021416">
    <property type="protein sequence ID" value="ARU48184.1"/>
    <property type="molecule type" value="Genomic_DNA"/>
</dbReference>
<dbReference type="Gene3D" id="2.40.50.100">
    <property type="match status" value="1"/>
</dbReference>
<proteinExistence type="predicted"/>
<dbReference type="KEGG" id="suls:Sdiek1_1018"/>
<accession>A0A1Y0HLD2</accession>
<gene>
    <name evidence="1" type="ORF">Sdiek1_1018</name>
</gene>
<sequence>MNRLRARISHIQTYEGISRILLNYHEQMLTAIILELPSFAKEGSEVYICFKETEVGVAKGSCDNISFSNIFECHIEALNKGVILSTIRATHHSHTLGSIITTAAIERLNLQVNDSINFFVKATELSLEEMV</sequence>
<evidence type="ECO:0000313" key="1">
    <source>
        <dbReference type="EMBL" id="ARU48184.1"/>
    </source>
</evidence>
<keyword evidence="2" id="KW-1185">Reference proteome</keyword>
<dbReference type="AlphaFoldDB" id="A0A1Y0HLD2"/>
<dbReference type="SUPFAM" id="SSF50331">
    <property type="entry name" value="MOP-like"/>
    <property type="match status" value="1"/>
</dbReference>
<dbReference type="RefSeq" id="WP_087438182.1">
    <property type="nucleotide sequence ID" value="NZ_CP021416.1"/>
</dbReference>
<evidence type="ECO:0008006" key="3">
    <source>
        <dbReference type="Google" id="ProtNLM"/>
    </source>
</evidence>